<dbReference type="EMBL" id="JACEIK010008715">
    <property type="protein sequence ID" value="MCE3051546.1"/>
    <property type="molecule type" value="Genomic_DNA"/>
</dbReference>
<evidence type="ECO:0000313" key="1">
    <source>
        <dbReference type="EMBL" id="MCE3051546.1"/>
    </source>
</evidence>
<name>A0ABS8WL40_DATST</name>
<sequence length="112" mass="12164">MSDVSSGNASNSPQVYWNNSPLVGGLLKMAQMARSHNAQLLKLAKSNPPMIQQAIKKAMKPMVDKLGVVENAPPVENRSLPDDWCLGYGSSSKVVSDEEVYHDNAQTIPPNE</sequence>
<accession>A0ABS8WL40</accession>
<gene>
    <name evidence="1" type="ORF">HAX54_050120</name>
</gene>
<protein>
    <submittedName>
        <fullName evidence="1">Uncharacterized protein</fullName>
    </submittedName>
</protein>
<organism evidence="1 2">
    <name type="scientific">Datura stramonium</name>
    <name type="common">Jimsonweed</name>
    <name type="synonym">Common thornapple</name>
    <dbReference type="NCBI Taxonomy" id="4076"/>
    <lineage>
        <taxon>Eukaryota</taxon>
        <taxon>Viridiplantae</taxon>
        <taxon>Streptophyta</taxon>
        <taxon>Embryophyta</taxon>
        <taxon>Tracheophyta</taxon>
        <taxon>Spermatophyta</taxon>
        <taxon>Magnoliopsida</taxon>
        <taxon>eudicotyledons</taxon>
        <taxon>Gunneridae</taxon>
        <taxon>Pentapetalae</taxon>
        <taxon>asterids</taxon>
        <taxon>lamiids</taxon>
        <taxon>Solanales</taxon>
        <taxon>Solanaceae</taxon>
        <taxon>Solanoideae</taxon>
        <taxon>Datureae</taxon>
        <taxon>Datura</taxon>
    </lineage>
</organism>
<feature type="non-terminal residue" evidence="1">
    <location>
        <position position="112"/>
    </location>
</feature>
<proteinExistence type="predicted"/>
<dbReference type="Proteomes" id="UP000823775">
    <property type="component" value="Unassembled WGS sequence"/>
</dbReference>
<reference evidence="1 2" key="1">
    <citation type="journal article" date="2021" name="BMC Genomics">
        <title>Datura genome reveals duplications of psychoactive alkaloid biosynthetic genes and high mutation rate following tissue culture.</title>
        <authorList>
            <person name="Rajewski A."/>
            <person name="Carter-House D."/>
            <person name="Stajich J."/>
            <person name="Litt A."/>
        </authorList>
    </citation>
    <scope>NUCLEOTIDE SEQUENCE [LARGE SCALE GENOMIC DNA]</scope>
    <source>
        <strain evidence="1">AR-01</strain>
    </source>
</reference>
<keyword evidence="2" id="KW-1185">Reference proteome</keyword>
<comment type="caution">
    <text evidence="1">The sequence shown here is derived from an EMBL/GenBank/DDBJ whole genome shotgun (WGS) entry which is preliminary data.</text>
</comment>
<evidence type="ECO:0000313" key="2">
    <source>
        <dbReference type="Proteomes" id="UP000823775"/>
    </source>
</evidence>